<dbReference type="RefSeq" id="WP_222921424.1">
    <property type="nucleotide sequence ID" value="NZ_CP082286.1"/>
</dbReference>
<gene>
    <name evidence="1" type="ORF">ACFFOL_15510</name>
</gene>
<proteinExistence type="predicted"/>
<evidence type="ECO:0000313" key="1">
    <source>
        <dbReference type="EMBL" id="MFB9825577.1"/>
    </source>
</evidence>
<dbReference type="EMBL" id="JBHMAJ010000010">
    <property type="protein sequence ID" value="MFB9825577.1"/>
    <property type="molecule type" value="Genomic_DNA"/>
</dbReference>
<organism evidence="1 2">
    <name type="scientific">Halobaculum roseum</name>
    <dbReference type="NCBI Taxonomy" id="2175149"/>
    <lineage>
        <taxon>Archaea</taxon>
        <taxon>Methanobacteriati</taxon>
        <taxon>Methanobacteriota</taxon>
        <taxon>Stenosarchaea group</taxon>
        <taxon>Halobacteria</taxon>
        <taxon>Halobacteriales</taxon>
        <taxon>Haloferacaceae</taxon>
        <taxon>Halobaculum</taxon>
    </lineage>
</organism>
<dbReference type="GeneID" id="67211554"/>
<dbReference type="AlphaFoldDB" id="A0ABD5MWF4"/>
<sequence>MTDQSELFDLLELQQDEDMSCSERLAKIRQNASSIPRTGLYYVSEIIGDCVESNQRDCLETVYVLAKENVGPDSDLRHGLMAISNADMAVVNDFIQSIIEEEEVTESHYLSRIVPYLYRGHESELVEQLEEWKETHEYFFWQAIDLILKQYNRDSEKPNEEFADEIQLLKSTLQRIAKSNGVEPNDSGLGNSEIAKVHNLTKDIYYEGRGISKERIQKNLELYPNLKKFLTAQETWLDTLLEQNQHPLAYRLSYEHTEEECRQIVNSDDAEQSDKRNAKFCLDKIALLRYYDECFAALDMESDSDLTSNLRHGILDRSNFESAIAEIEVLRALRSEFGPDNVEFEPEVPESSKVTDYRVSIAGENIWIELKHPDPSEPAAIGDIYSLDMDPESSPVRSAVTEKMEQLNPAKEATDDLTMVLLKTQPSKIDEVAVRSYVAGPEMAVIPEDGDTDDLDVVRGKSGLSYNERTENLDILAHYKTTGDATEEPYIRCRGYLLSDIDEDVVQRLSGFLT</sequence>
<accession>A0ABD5MWF4</accession>
<protein>
    <submittedName>
        <fullName evidence="1">Uncharacterized protein</fullName>
    </submittedName>
</protein>
<evidence type="ECO:0000313" key="2">
    <source>
        <dbReference type="Proteomes" id="UP001589595"/>
    </source>
</evidence>
<name>A0ABD5MWF4_9EURY</name>
<reference evidence="1" key="1">
    <citation type="submission" date="2024-09" db="EMBL/GenBank/DDBJ databases">
        <authorList>
            <person name="Sun Q."/>
        </authorList>
    </citation>
    <scope>NUCLEOTIDE SEQUENCE [LARGE SCALE GENOMIC DNA]</scope>
    <source>
        <strain evidence="1">JCM 31273</strain>
    </source>
</reference>
<keyword evidence="2" id="KW-1185">Reference proteome</keyword>
<dbReference type="Proteomes" id="UP001589595">
    <property type="component" value="Unassembled WGS sequence"/>
</dbReference>
<comment type="caution">
    <text evidence="1">The sequence shown here is derived from an EMBL/GenBank/DDBJ whole genome shotgun (WGS) entry which is preliminary data.</text>
</comment>